<organism evidence="1 2">
    <name type="scientific">Klebsiella michiganensis</name>
    <dbReference type="NCBI Taxonomy" id="1134687"/>
    <lineage>
        <taxon>Bacteria</taxon>
        <taxon>Pseudomonadati</taxon>
        <taxon>Pseudomonadota</taxon>
        <taxon>Gammaproteobacteria</taxon>
        <taxon>Enterobacterales</taxon>
        <taxon>Enterobacteriaceae</taxon>
        <taxon>Klebsiella/Raoultella group</taxon>
        <taxon>Klebsiella</taxon>
    </lineage>
</organism>
<dbReference type="EMBL" id="JCNZ01000016">
    <property type="protein sequence ID" value="EWF82172.1"/>
    <property type="molecule type" value="Genomic_DNA"/>
</dbReference>
<evidence type="ECO:0000313" key="2">
    <source>
        <dbReference type="Proteomes" id="UP000020202"/>
    </source>
</evidence>
<dbReference type="AlphaFoldDB" id="A0A7H5A4E7"/>
<evidence type="ECO:0000313" key="1">
    <source>
        <dbReference type="EMBL" id="EWF82172.1"/>
    </source>
</evidence>
<reference evidence="1 2" key="1">
    <citation type="submission" date="2014-01" db="EMBL/GenBank/DDBJ databases">
        <title>The Genome Sequence of Klebsiella oxytoca MGH 27.</title>
        <authorList>
            <consortium name="The Broad Institute Genomics Platform"/>
            <consortium name="The Broad Institute Genome Sequencing Center for Infectious Disease"/>
            <person name="Murphy C."/>
            <person name="Cosimi L."/>
            <person name="Cerqueira G."/>
            <person name="Feldgarden M."/>
            <person name="Earl A."/>
            <person name="Hung D."/>
            <person name="Onderdonk A.B."/>
            <person name="Ferraro M.J."/>
            <person name="Hooper D."/>
            <person name="Dekker J."/>
            <person name="O'Brien T."/>
            <person name="Huang S."/>
            <person name="Quan V."/>
            <person name="Ernst C."/>
            <person name="Delaney M."/>
            <person name="DuBois A."/>
            <person name="Kim D.S."/>
            <person name="Young S.K."/>
            <person name="Zeng Q."/>
            <person name="Gargeya S."/>
            <person name="Fitzgerald M."/>
            <person name="Abouelleil A."/>
            <person name="Alvarado L."/>
            <person name="Berlin A.M."/>
            <person name="Chapman S.B."/>
            <person name="Gainer-Dewar J."/>
            <person name="Goldberg J."/>
            <person name="Gnerre S."/>
            <person name="Griggs A."/>
            <person name="Gujja S."/>
            <person name="Hansen M."/>
            <person name="Howarth C."/>
            <person name="Imamovic A."/>
            <person name="Ireland A."/>
            <person name="Larimer J."/>
            <person name="McCowan C."/>
            <person name="Murphy C."/>
            <person name="Pearson M."/>
            <person name="Poon T.W."/>
            <person name="Priest M."/>
            <person name="Roberts A."/>
            <person name="Saif S."/>
            <person name="Shea T."/>
            <person name="Sykes S."/>
            <person name="Wortman J."/>
            <person name="Nusbaum C."/>
            <person name="Birren B."/>
        </authorList>
    </citation>
    <scope>NUCLEOTIDE SEQUENCE [LARGE SCALE GENOMIC DNA]</scope>
    <source>
        <strain evidence="1 2">MGH 27</strain>
    </source>
</reference>
<name>A0A7H5A4E7_9ENTR</name>
<proteinExistence type="predicted"/>
<protein>
    <submittedName>
        <fullName evidence="1">Uncharacterized protein</fullName>
    </submittedName>
</protein>
<sequence>MNKTKAVRIKKTDNQLVKLKAVNAGATIRKTLENMILMSYVKHINVI</sequence>
<accession>A0A7H5A4E7</accession>
<dbReference type="RefSeq" id="WP_004848048.1">
    <property type="nucleotide sequence ID" value="NZ_CABGZJ010000008.1"/>
</dbReference>
<comment type="caution">
    <text evidence="1">The sequence shown here is derived from an EMBL/GenBank/DDBJ whole genome shotgun (WGS) entry which is preliminary data.</text>
</comment>
<dbReference type="Proteomes" id="UP000020202">
    <property type="component" value="Unassembled WGS sequence"/>
</dbReference>
<gene>
    <name evidence="1" type="ORF">L373_04874</name>
</gene>